<comment type="caution">
    <text evidence="3">The sequence shown here is derived from an EMBL/GenBank/DDBJ whole genome shotgun (WGS) entry which is preliminary data.</text>
</comment>
<protein>
    <submittedName>
        <fullName evidence="3">CO dehydrogenase/acetyl-CoA synthase subunit delta</fullName>
    </submittedName>
</protein>
<dbReference type="InterPro" id="IPR004486">
    <property type="entry name" value="CO_DH/Ac-CoA_synth_dsu"/>
</dbReference>
<organism evidence="3">
    <name type="scientific">Ignisphaera aggregans</name>
    <dbReference type="NCBI Taxonomy" id="334771"/>
    <lineage>
        <taxon>Archaea</taxon>
        <taxon>Thermoproteota</taxon>
        <taxon>Thermoprotei</taxon>
        <taxon>Desulfurococcales</taxon>
        <taxon>Desulfurococcaceae</taxon>
        <taxon>Ignisphaera</taxon>
    </lineage>
</organism>
<dbReference type="InterPro" id="IPR051069">
    <property type="entry name" value="ACDS_complex_subunit"/>
</dbReference>
<dbReference type="SUPFAM" id="SSF51717">
    <property type="entry name" value="Dihydropteroate synthetase-like"/>
    <property type="match status" value="1"/>
</dbReference>
<name>A0A7J3MY43_9CREN</name>
<dbReference type="InterPro" id="IPR011005">
    <property type="entry name" value="Dihydropteroate_synth-like_sf"/>
</dbReference>
<sequence>MSNNIKISKNEDNDKVKNQAEIIGLLTKIVEALEKGIVELYNIELQFDEITLQVPETSLETLPIPIALIPQKVLESPKPEVQGAVAVAKITETIGRKILEIVRIPFEEPKPKFSGKVLEVKIGATKSDGGTRDNVIVLGGHEVPPYFYLQGYKPPHMPAFGGDIFDMRISLPKAVKQVFGDALDNPMEWARIWVKKFGAEAIDVHLISTDPTVKDVSPEVSAKILEEILQTVKVPIVAGGSGNPEKDIIVFNKIVEIFPNEGLVLNSLNLDMDLEKVCPNIAKTNAVVINFSPMSVEKAEEINRKVYTWIPRNRIILDLNIGGIGYGTEYGFTTMERARLAALIGNELLQHPFNVGAANAWGAREAWISMDPYWGPKEIRGPLWETLTCIICLLAGADYFMILHPLTMRVLKSIREYLFSEPKPRDPEKTLNWLSAKIPVV</sequence>
<dbReference type="EMBL" id="DTAU01000061">
    <property type="protein sequence ID" value="HFQ78747.1"/>
    <property type="molecule type" value="Genomic_DNA"/>
</dbReference>
<dbReference type="PANTHER" id="PTHR36214:SF5">
    <property type="entry name" value="ACETYL-COA DECARBONYLASE_SYNTHASE COMPLEX SUBUNIT DELTA"/>
    <property type="match status" value="1"/>
</dbReference>
<reference evidence="3" key="1">
    <citation type="journal article" date="2020" name="mSystems">
        <title>Genome- and Community-Level Interaction Insights into Carbon Utilization and Element Cycling Functions of Hydrothermarchaeota in Hydrothermal Sediment.</title>
        <authorList>
            <person name="Zhou Z."/>
            <person name="Liu Y."/>
            <person name="Xu W."/>
            <person name="Pan J."/>
            <person name="Luo Z.H."/>
            <person name="Li M."/>
        </authorList>
    </citation>
    <scope>NUCLEOTIDE SEQUENCE [LARGE SCALE GENOMIC DNA]</scope>
    <source>
        <strain evidence="2">SpSt-629</strain>
        <strain evidence="3">SpSt-688</strain>
    </source>
</reference>
<evidence type="ECO:0000259" key="1">
    <source>
        <dbReference type="Pfam" id="PF03599"/>
    </source>
</evidence>
<dbReference type="NCBIfam" id="TIGR00381">
    <property type="entry name" value="cdhD"/>
    <property type="match status" value="1"/>
</dbReference>
<dbReference type="Gene3D" id="3.20.20.20">
    <property type="entry name" value="Dihydropteroate synthase-like"/>
    <property type="match status" value="1"/>
</dbReference>
<evidence type="ECO:0000313" key="3">
    <source>
        <dbReference type="EMBL" id="HGT98369.1"/>
    </source>
</evidence>
<dbReference type="InterPro" id="IPR016041">
    <property type="entry name" value="Ac-CoA_synth_d_su_TIM-brl"/>
</dbReference>
<dbReference type="GO" id="GO:0006730">
    <property type="term" value="P:one-carbon metabolic process"/>
    <property type="evidence" value="ECO:0007669"/>
    <property type="project" value="InterPro"/>
</dbReference>
<dbReference type="EMBL" id="DTDH01000085">
    <property type="protein sequence ID" value="HGT98369.1"/>
    <property type="molecule type" value="Genomic_DNA"/>
</dbReference>
<dbReference type="PANTHER" id="PTHR36214">
    <property type="match status" value="1"/>
</dbReference>
<accession>A0A7J3MY43</accession>
<feature type="domain" description="CO dehydrogenase/acetyl-CoA synthase delta subunit TIM barrel" evidence="1">
    <location>
        <begin position="119"/>
        <end position="384"/>
    </location>
</feature>
<proteinExistence type="predicted"/>
<gene>
    <name evidence="3" type="primary">cdhD</name>
    <name evidence="2" type="ORF">ENT99_03470</name>
    <name evidence="3" type="ORF">ENU64_02935</name>
</gene>
<dbReference type="Pfam" id="PF03599">
    <property type="entry name" value="CdhD"/>
    <property type="match status" value="1"/>
</dbReference>
<evidence type="ECO:0000313" key="2">
    <source>
        <dbReference type="EMBL" id="HFQ78747.1"/>
    </source>
</evidence>
<dbReference type="AlphaFoldDB" id="A0A7J3MY43"/>